<proteinExistence type="predicted"/>
<gene>
    <name evidence="1" type="ORF">SAMN05444412_105185</name>
</gene>
<dbReference type="EMBL" id="FNQC01000005">
    <property type="protein sequence ID" value="SDZ07654.1"/>
    <property type="molecule type" value="Genomic_DNA"/>
</dbReference>
<accession>A0A1H3Q2C6</accession>
<protein>
    <submittedName>
        <fullName evidence="1">Uncharacterized protein</fullName>
    </submittedName>
</protein>
<name>A0A1H3Q2C6_9BACT</name>
<evidence type="ECO:0000313" key="1">
    <source>
        <dbReference type="EMBL" id="SDZ07654.1"/>
    </source>
</evidence>
<dbReference type="Proteomes" id="UP000199663">
    <property type="component" value="Unassembled WGS sequence"/>
</dbReference>
<evidence type="ECO:0000313" key="2">
    <source>
        <dbReference type="Proteomes" id="UP000199663"/>
    </source>
</evidence>
<keyword evidence="2" id="KW-1185">Reference proteome</keyword>
<comment type="caution">
    <text evidence="1">The sequence shown here is derived from an EMBL/GenBank/DDBJ whole genome shotgun (WGS) entry which is preliminary data.</text>
</comment>
<sequence length="167" mass="20028">MKWIKDRMTEWQLTKKLQLKESKEIKIPEQFRCIGILANSESEFLETKEVVRELWSYKVRIIGLFYSEEPSRLIEAFSSQHFTFWGHPSDYFNEFKLENMDFILVPSLHLNPYLRYLLLENQSGFKIGFYSKENEPYLDFMLGQDEEDLGSNVHHLLDYLKKIKEAC</sequence>
<dbReference type="InterPro" id="IPR054207">
    <property type="entry name" value="DUF6913"/>
</dbReference>
<reference evidence="1 2" key="1">
    <citation type="submission" date="2016-10" db="EMBL/GenBank/DDBJ databases">
        <authorList>
            <person name="Varghese N."/>
            <person name="Submissions S."/>
        </authorList>
    </citation>
    <scope>NUCLEOTIDE SEQUENCE [LARGE SCALE GENOMIC DNA]</scope>
    <source>
        <strain evidence="1 2">DSM 17997</strain>
    </source>
</reference>
<dbReference type="RefSeq" id="WP_019599604.1">
    <property type="nucleotide sequence ID" value="NZ_FNQC01000005.1"/>
</dbReference>
<dbReference type="Pfam" id="PF21857">
    <property type="entry name" value="DUF6913"/>
    <property type="match status" value="1"/>
</dbReference>
<organism evidence="1 2">
    <name type="scientific">Rhodonellum ikkaensis</name>
    <dbReference type="NCBI Taxonomy" id="336829"/>
    <lineage>
        <taxon>Bacteria</taxon>
        <taxon>Pseudomonadati</taxon>
        <taxon>Bacteroidota</taxon>
        <taxon>Cytophagia</taxon>
        <taxon>Cytophagales</taxon>
        <taxon>Cytophagaceae</taxon>
        <taxon>Rhodonellum</taxon>
    </lineage>
</organism>